<reference evidence="2 3" key="1">
    <citation type="submission" date="2023-11" db="EMBL/GenBank/DDBJ databases">
        <title>Halocaridina rubra genome assembly.</title>
        <authorList>
            <person name="Smith C."/>
        </authorList>
    </citation>
    <scope>NUCLEOTIDE SEQUENCE [LARGE SCALE GENOMIC DNA]</scope>
    <source>
        <strain evidence="2">EP-1</strain>
        <tissue evidence="2">Whole</tissue>
    </source>
</reference>
<keyword evidence="3" id="KW-1185">Reference proteome</keyword>
<protein>
    <submittedName>
        <fullName evidence="2">Uncharacterized protein</fullName>
    </submittedName>
</protein>
<proteinExistence type="predicted"/>
<dbReference type="AlphaFoldDB" id="A0AAN9A8I1"/>
<evidence type="ECO:0000313" key="3">
    <source>
        <dbReference type="Proteomes" id="UP001381693"/>
    </source>
</evidence>
<organism evidence="2 3">
    <name type="scientific">Halocaridina rubra</name>
    <name type="common">Hawaiian red shrimp</name>
    <dbReference type="NCBI Taxonomy" id="373956"/>
    <lineage>
        <taxon>Eukaryota</taxon>
        <taxon>Metazoa</taxon>
        <taxon>Ecdysozoa</taxon>
        <taxon>Arthropoda</taxon>
        <taxon>Crustacea</taxon>
        <taxon>Multicrustacea</taxon>
        <taxon>Malacostraca</taxon>
        <taxon>Eumalacostraca</taxon>
        <taxon>Eucarida</taxon>
        <taxon>Decapoda</taxon>
        <taxon>Pleocyemata</taxon>
        <taxon>Caridea</taxon>
        <taxon>Atyoidea</taxon>
        <taxon>Atyidae</taxon>
        <taxon>Halocaridina</taxon>
    </lineage>
</organism>
<sequence>YQCIDIVFRGYRKKLSLRDFILGLVEELVVSFKNSKMAESDQHSDENLEEASSKSNKKRKQRQI</sequence>
<name>A0AAN9A8I1_HALRR</name>
<feature type="non-terminal residue" evidence="2">
    <location>
        <position position="64"/>
    </location>
</feature>
<feature type="compositionally biased region" description="Basic residues" evidence="1">
    <location>
        <begin position="55"/>
        <end position="64"/>
    </location>
</feature>
<feature type="compositionally biased region" description="Basic and acidic residues" evidence="1">
    <location>
        <begin position="36"/>
        <end position="46"/>
    </location>
</feature>
<evidence type="ECO:0000256" key="1">
    <source>
        <dbReference type="SAM" id="MobiDB-lite"/>
    </source>
</evidence>
<evidence type="ECO:0000313" key="2">
    <source>
        <dbReference type="EMBL" id="KAK7076045.1"/>
    </source>
</evidence>
<comment type="caution">
    <text evidence="2">The sequence shown here is derived from an EMBL/GenBank/DDBJ whole genome shotgun (WGS) entry which is preliminary data.</text>
</comment>
<feature type="non-terminal residue" evidence="2">
    <location>
        <position position="1"/>
    </location>
</feature>
<gene>
    <name evidence="2" type="ORF">SK128_012141</name>
</gene>
<dbReference type="Proteomes" id="UP001381693">
    <property type="component" value="Unassembled WGS sequence"/>
</dbReference>
<feature type="region of interest" description="Disordered" evidence="1">
    <location>
        <begin position="36"/>
        <end position="64"/>
    </location>
</feature>
<dbReference type="EMBL" id="JAXCGZ010009898">
    <property type="protein sequence ID" value="KAK7076045.1"/>
    <property type="molecule type" value="Genomic_DNA"/>
</dbReference>
<accession>A0AAN9A8I1</accession>